<dbReference type="SUPFAM" id="SSF160104">
    <property type="entry name" value="Acetoacetate decarboxylase-like"/>
    <property type="match status" value="1"/>
</dbReference>
<dbReference type="PANTHER" id="PTHR39186:SF1">
    <property type="entry name" value="DUF2071 DOMAIN-CONTAINING PROTEIN"/>
    <property type="match status" value="1"/>
</dbReference>
<accession>A0A4Q7NSR5</accession>
<dbReference type="AlphaFoldDB" id="A0A4Q7NSR5"/>
<dbReference type="InterPro" id="IPR018644">
    <property type="entry name" value="DUF2071"/>
</dbReference>
<dbReference type="OrthoDB" id="150993at2"/>
<dbReference type="Gene3D" id="2.40.400.10">
    <property type="entry name" value="Acetoacetate decarboxylase-like"/>
    <property type="match status" value="1"/>
</dbReference>
<keyword evidence="2" id="KW-1185">Reference proteome</keyword>
<organism evidence="1 2">
    <name type="scientific">Motilibacter rhizosphaerae</name>
    <dbReference type="NCBI Taxonomy" id="598652"/>
    <lineage>
        <taxon>Bacteria</taxon>
        <taxon>Bacillati</taxon>
        <taxon>Actinomycetota</taxon>
        <taxon>Actinomycetes</taxon>
        <taxon>Motilibacterales</taxon>
        <taxon>Motilibacteraceae</taxon>
        <taxon>Motilibacter</taxon>
    </lineage>
</organism>
<dbReference type="EMBL" id="SGXD01000002">
    <property type="protein sequence ID" value="RZS90075.1"/>
    <property type="molecule type" value="Genomic_DNA"/>
</dbReference>
<evidence type="ECO:0000313" key="1">
    <source>
        <dbReference type="EMBL" id="RZS90075.1"/>
    </source>
</evidence>
<protein>
    <recommendedName>
        <fullName evidence="3">DUF2071 domain-containing protein</fullName>
    </recommendedName>
</protein>
<comment type="caution">
    <text evidence="1">The sequence shown here is derived from an EMBL/GenBank/DDBJ whole genome shotgun (WGS) entry which is preliminary data.</text>
</comment>
<name>A0A4Q7NSR5_9ACTN</name>
<evidence type="ECO:0008006" key="3">
    <source>
        <dbReference type="Google" id="ProtNLM"/>
    </source>
</evidence>
<dbReference type="Pfam" id="PF09844">
    <property type="entry name" value="DUF2071"/>
    <property type="match status" value="1"/>
</dbReference>
<reference evidence="1 2" key="1">
    <citation type="submission" date="2019-02" db="EMBL/GenBank/DDBJ databases">
        <title>Genomic Encyclopedia of Type Strains, Phase IV (KMG-IV): sequencing the most valuable type-strain genomes for metagenomic binning, comparative biology and taxonomic classification.</title>
        <authorList>
            <person name="Goeker M."/>
        </authorList>
    </citation>
    <scope>NUCLEOTIDE SEQUENCE [LARGE SCALE GENOMIC DNA]</scope>
    <source>
        <strain evidence="1 2">DSM 45622</strain>
    </source>
</reference>
<dbReference type="InterPro" id="IPR023375">
    <property type="entry name" value="ADC_dom_sf"/>
</dbReference>
<proteinExistence type="predicted"/>
<evidence type="ECO:0000313" key="2">
    <source>
        <dbReference type="Proteomes" id="UP000293638"/>
    </source>
</evidence>
<gene>
    <name evidence="1" type="ORF">EV189_1858</name>
</gene>
<dbReference type="Proteomes" id="UP000293638">
    <property type="component" value="Unassembled WGS sequence"/>
</dbReference>
<sequence>MAALPVGFPVAAPPLGGPAVLGQQWRDLAFLHWRVDSAAVAPFFPRGSRPDEHDGSTWVGLVPFSMVGAGLGRRFPVPWLGTFLETNVRLYSVDDEGRHGVVFRSLDADRLLPVLGAQAVYGLPYRWARMTAAVDGDERSWSSVRRRGGGSLDLRLRVGQEVEPDDLDVFLTARWGLHAAHLGRTWWVPNEHGPWPLRSAEVLELRDSLCAEAGVEVAGLPERVRFTSGVRTVFGVPQLVR</sequence>
<dbReference type="RefSeq" id="WP_130492586.1">
    <property type="nucleotide sequence ID" value="NZ_SGXD01000002.1"/>
</dbReference>
<dbReference type="PANTHER" id="PTHR39186">
    <property type="entry name" value="DUF2071 FAMILY PROTEIN"/>
    <property type="match status" value="1"/>
</dbReference>